<evidence type="ECO:0000313" key="2">
    <source>
        <dbReference type="Proteomes" id="UP000271626"/>
    </source>
</evidence>
<sequence length="341" mass="37984">MTEWVEVLKVLVDGPRVPVRGIVRTMNAELIGKSQTFGFIGAPPLMVGIDGHDVRVWRDGRRVRVEQPDGTPLFITDGETAWQFGADGATPTAAEAGRVYYHGPGAELLITRSAAEWLSDDFTRPARPVREVEYLGRRCWDVELAPPEHKPHPMQMVVDRDSGAVLEQRSDAFGFSVGFTEFVVGEDVDDSTFAWRGDAISMDEARAADRAAWEASRSAIQEDRRTWFTGNVADPSFTVSIPVQLTVSDFDELDEGDGGFSARLTSNWGWHLEGTLLRRPRGPEPWNPGRGLDATIRRWSTERFDWACWLHGIALDDVTLAQLQAHLHPGEDAVDEYTEPA</sequence>
<dbReference type="OrthoDB" id="3746479at2"/>
<name>A0A3P8KS07_TSUPA</name>
<dbReference type="AlphaFoldDB" id="A0A3P8KS07"/>
<proteinExistence type="predicted"/>
<accession>A0A3P8KS07</accession>
<dbReference type="EMBL" id="LR131273">
    <property type="protein sequence ID" value="VDR39297.1"/>
    <property type="molecule type" value="Genomic_DNA"/>
</dbReference>
<organism evidence="1 2">
    <name type="scientific">Tsukamurella paurometabola</name>
    <name type="common">Corynebacterium paurometabolum</name>
    <dbReference type="NCBI Taxonomy" id="2061"/>
    <lineage>
        <taxon>Bacteria</taxon>
        <taxon>Bacillati</taxon>
        <taxon>Actinomycetota</taxon>
        <taxon>Actinomycetes</taxon>
        <taxon>Mycobacteriales</taxon>
        <taxon>Tsukamurellaceae</taxon>
        <taxon>Tsukamurella</taxon>
    </lineage>
</organism>
<gene>
    <name evidence="1" type="ORF">NCTC10741_02439</name>
</gene>
<dbReference type="RefSeq" id="WP_126196414.1">
    <property type="nucleotide sequence ID" value="NZ_CP085954.1"/>
</dbReference>
<evidence type="ECO:0000313" key="1">
    <source>
        <dbReference type="EMBL" id="VDR39297.1"/>
    </source>
</evidence>
<protein>
    <submittedName>
        <fullName evidence="1">Uncharacterized protein</fullName>
    </submittedName>
</protein>
<reference evidence="1 2" key="1">
    <citation type="submission" date="2018-12" db="EMBL/GenBank/DDBJ databases">
        <authorList>
            <consortium name="Pathogen Informatics"/>
        </authorList>
    </citation>
    <scope>NUCLEOTIDE SEQUENCE [LARGE SCALE GENOMIC DNA]</scope>
    <source>
        <strain evidence="1 2">NCTC10741</strain>
    </source>
</reference>
<dbReference type="Proteomes" id="UP000271626">
    <property type="component" value="Chromosome"/>
</dbReference>